<name>A0A0V1H6E2_9BILA</name>
<proteinExistence type="predicted"/>
<comment type="caution">
    <text evidence="1">The sequence shown here is derived from an EMBL/GenBank/DDBJ whole genome shotgun (WGS) entry which is preliminary data.</text>
</comment>
<accession>A0A0V1H6E2</accession>
<dbReference type="AlphaFoldDB" id="A0A0V1H6E2"/>
<evidence type="ECO:0000313" key="2">
    <source>
        <dbReference type="Proteomes" id="UP000055024"/>
    </source>
</evidence>
<keyword evidence="2" id="KW-1185">Reference proteome</keyword>
<evidence type="ECO:0000313" key="1">
    <source>
        <dbReference type="EMBL" id="KRZ06048.1"/>
    </source>
</evidence>
<protein>
    <submittedName>
        <fullName evidence="1">Uncharacterized protein</fullName>
    </submittedName>
</protein>
<organism evidence="1 2">
    <name type="scientific">Trichinella zimbabwensis</name>
    <dbReference type="NCBI Taxonomy" id="268475"/>
    <lineage>
        <taxon>Eukaryota</taxon>
        <taxon>Metazoa</taxon>
        <taxon>Ecdysozoa</taxon>
        <taxon>Nematoda</taxon>
        <taxon>Enoplea</taxon>
        <taxon>Dorylaimia</taxon>
        <taxon>Trichinellida</taxon>
        <taxon>Trichinellidae</taxon>
        <taxon>Trichinella</taxon>
    </lineage>
</organism>
<sequence length="74" mass="8452">MKKSRTKSILTSLPEQLNRCNPFKFEINRGNMEKNSKNTVLLTNQYTKGDAERRQLATLTGETSALFVSEQSTR</sequence>
<reference evidence="1 2" key="1">
    <citation type="submission" date="2015-01" db="EMBL/GenBank/DDBJ databases">
        <title>Evolution of Trichinella species and genotypes.</title>
        <authorList>
            <person name="Korhonen P.K."/>
            <person name="Edoardo P."/>
            <person name="Giuseppe L.R."/>
            <person name="Gasser R.B."/>
        </authorList>
    </citation>
    <scope>NUCLEOTIDE SEQUENCE [LARGE SCALE GENOMIC DNA]</scope>
    <source>
        <strain evidence="1">ISS1029</strain>
    </source>
</reference>
<gene>
    <name evidence="1" type="ORF">T11_767</name>
</gene>
<dbReference type="EMBL" id="JYDP01000126">
    <property type="protein sequence ID" value="KRZ06048.1"/>
    <property type="molecule type" value="Genomic_DNA"/>
</dbReference>
<dbReference type="Proteomes" id="UP000055024">
    <property type="component" value="Unassembled WGS sequence"/>
</dbReference>